<dbReference type="Gene3D" id="3.50.50.60">
    <property type="entry name" value="FAD/NAD(P)-binding domain"/>
    <property type="match status" value="2"/>
</dbReference>
<name>A0ABT3TFX2_9GAMM</name>
<feature type="region of interest" description="Disordered" evidence="5">
    <location>
        <begin position="132"/>
        <end position="160"/>
    </location>
</feature>
<evidence type="ECO:0000256" key="4">
    <source>
        <dbReference type="ARBA" id="ARBA00023002"/>
    </source>
</evidence>
<sequence length="566" mass="60799">MDTANWDHTTDFLVVGSGGGGMTGAITAADAGADVLVVEKTEQYGGTTSMSGGVIWVPNNHLMKAAGIDDSEAEAWQYLERVTAGEVSEERLRAYIEKAPEMLLALERSGDVKFAAAVTYMDYYPEFPGGKPGGRSLEPAPFSARKLDGREPQQRASHQGKIMKISMTAGEGRKLVNFTWRSWLVLARLMLRYYLDIPSRLRGLPDNRMTFGRSLGAQLRAALARRDIPLWLNTSFQELVLEQGVVVGAVVQRGQERLRIRARRGVLLAAGGFDHNEALRRKHHPAGWQPGWAAGNPGNTGDAITAGTDVGAALEFMHCAWWTPTYLMPDGHAEALIAGKSMPGSIFVNALGERFANEAAPYEDLVKAQFAAHSDSSSTVPCYMVVDATYRNKYPIGPVGPGKAMPDELIPGELKRAGFLRRADTLEELAGLLGIDEAGLSRTVARFNQFAVDGKDPDFGRGDSLHDRYYSDPSVAPNPSLAPLQKAPFYAIQIQAGDLGTKGGLKTDANGAVLDQQDAIIPGLYAAGNCSGAVMGNSYPGAGSTIGPAMTFAWLAAQHAMSDQVQ</sequence>
<protein>
    <submittedName>
        <fullName evidence="7">FAD-binding protein</fullName>
    </submittedName>
</protein>
<dbReference type="InterPro" id="IPR027477">
    <property type="entry name" value="Succ_DH/fumarate_Rdtase_cat_sf"/>
</dbReference>
<evidence type="ECO:0000313" key="7">
    <source>
        <dbReference type="EMBL" id="MCX2981205.1"/>
    </source>
</evidence>
<evidence type="ECO:0000313" key="8">
    <source>
        <dbReference type="Proteomes" id="UP001143362"/>
    </source>
</evidence>
<dbReference type="SUPFAM" id="SSF51905">
    <property type="entry name" value="FAD/NAD(P)-binding domain"/>
    <property type="match status" value="1"/>
</dbReference>
<accession>A0ABT3TFX2</accession>
<dbReference type="Pfam" id="PF00890">
    <property type="entry name" value="FAD_binding_2"/>
    <property type="match status" value="1"/>
</dbReference>
<dbReference type="SUPFAM" id="SSF56425">
    <property type="entry name" value="Succinate dehydrogenase/fumarate reductase flavoprotein, catalytic domain"/>
    <property type="match status" value="1"/>
</dbReference>
<keyword evidence="3" id="KW-0274">FAD</keyword>
<dbReference type="Proteomes" id="UP001143362">
    <property type="component" value="Unassembled WGS sequence"/>
</dbReference>
<organism evidence="7 8">
    <name type="scientific">Candidatus Litorirhabdus singularis</name>
    <dbReference type="NCBI Taxonomy" id="2518993"/>
    <lineage>
        <taxon>Bacteria</taxon>
        <taxon>Pseudomonadati</taxon>
        <taxon>Pseudomonadota</taxon>
        <taxon>Gammaproteobacteria</taxon>
        <taxon>Cellvibrionales</taxon>
        <taxon>Halieaceae</taxon>
        <taxon>Candidatus Litorirhabdus</taxon>
    </lineage>
</organism>
<comment type="cofactor">
    <cofactor evidence="1">
        <name>FAD</name>
        <dbReference type="ChEBI" id="CHEBI:57692"/>
    </cofactor>
</comment>
<feature type="domain" description="FAD-dependent oxidoreductase 2 FAD-binding" evidence="6">
    <location>
        <begin position="11"/>
        <end position="546"/>
    </location>
</feature>
<evidence type="ECO:0000259" key="6">
    <source>
        <dbReference type="Pfam" id="PF00890"/>
    </source>
</evidence>
<dbReference type="InterPro" id="IPR003953">
    <property type="entry name" value="FAD-dep_OxRdtase_2_FAD-bd"/>
</dbReference>
<evidence type="ECO:0000256" key="2">
    <source>
        <dbReference type="ARBA" id="ARBA00022630"/>
    </source>
</evidence>
<comment type="caution">
    <text evidence="7">The sequence shown here is derived from an EMBL/GenBank/DDBJ whole genome shotgun (WGS) entry which is preliminary data.</text>
</comment>
<dbReference type="RefSeq" id="WP_279245212.1">
    <property type="nucleotide sequence ID" value="NZ_SHNN01000002.1"/>
</dbReference>
<dbReference type="InterPro" id="IPR036188">
    <property type="entry name" value="FAD/NAD-bd_sf"/>
</dbReference>
<keyword evidence="4" id="KW-0560">Oxidoreductase</keyword>
<dbReference type="PANTHER" id="PTHR43400:SF10">
    <property type="entry name" value="3-OXOSTEROID 1-DEHYDROGENASE"/>
    <property type="match status" value="1"/>
</dbReference>
<dbReference type="EMBL" id="SHNN01000002">
    <property type="protein sequence ID" value="MCX2981205.1"/>
    <property type="molecule type" value="Genomic_DNA"/>
</dbReference>
<evidence type="ECO:0000256" key="1">
    <source>
        <dbReference type="ARBA" id="ARBA00001974"/>
    </source>
</evidence>
<reference evidence="7" key="1">
    <citation type="submission" date="2019-02" db="EMBL/GenBank/DDBJ databases">
        <authorList>
            <person name="Li S.-H."/>
        </authorList>
    </citation>
    <scope>NUCLEOTIDE SEQUENCE</scope>
    <source>
        <strain evidence="7">IMCC14734</strain>
    </source>
</reference>
<dbReference type="PANTHER" id="PTHR43400">
    <property type="entry name" value="FUMARATE REDUCTASE"/>
    <property type="match status" value="1"/>
</dbReference>
<dbReference type="Gene3D" id="3.90.700.10">
    <property type="entry name" value="Succinate dehydrogenase/fumarate reductase flavoprotein, catalytic domain"/>
    <property type="match status" value="1"/>
</dbReference>
<evidence type="ECO:0000256" key="5">
    <source>
        <dbReference type="SAM" id="MobiDB-lite"/>
    </source>
</evidence>
<dbReference type="InterPro" id="IPR050315">
    <property type="entry name" value="FAD-oxidoreductase_2"/>
</dbReference>
<keyword evidence="8" id="KW-1185">Reference proteome</keyword>
<gene>
    <name evidence="7" type="ORF">EYC98_10060</name>
</gene>
<evidence type="ECO:0000256" key="3">
    <source>
        <dbReference type="ARBA" id="ARBA00022827"/>
    </source>
</evidence>
<proteinExistence type="predicted"/>
<keyword evidence="2" id="KW-0285">Flavoprotein</keyword>